<organism evidence="2 3">
    <name type="scientific">Streptomyces formicae</name>
    <dbReference type="NCBI Taxonomy" id="1616117"/>
    <lineage>
        <taxon>Bacteria</taxon>
        <taxon>Bacillati</taxon>
        <taxon>Actinomycetota</taxon>
        <taxon>Actinomycetes</taxon>
        <taxon>Kitasatosporales</taxon>
        <taxon>Streptomycetaceae</taxon>
        <taxon>Streptomyces</taxon>
    </lineage>
</organism>
<dbReference type="KEGG" id="sfk:KY5_0664"/>
<reference evidence="2 3" key="1">
    <citation type="submission" date="2017-08" db="EMBL/GenBank/DDBJ databases">
        <title>Complete Genome Sequence of Streptomyces formicae KY5, the formicamycin producer.</title>
        <authorList>
            <person name="Holmes N.A."/>
            <person name="Devine R."/>
            <person name="Qin Z."/>
            <person name="Seipke R.F."/>
            <person name="Wilkinson B."/>
            <person name="Hutchings M.I."/>
        </authorList>
    </citation>
    <scope>NUCLEOTIDE SEQUENCE [LARGE SCALE GENOMIC DNA]</scope>
    <source>
        <strain evidence="2 3">KY5</strain>
    </source>
</reference>
<name>A0A291Q266_9ACTN</name>
<evidence type="ECO:0000313" key="3">
    <source>
        <dbReference type="Proteomes" id="UP000221011"/>
    </source>
</evidence>
<dbReference type="AlphaFoldDB" id="A0A291Q266"/>
<feature type="region of interest" description="Disordered" evidence="1">
    <location>
        <begin position="1"/>
        <end position="37"/>
    </location>
</feature>
<evidence type="ECO:0000313" key="2">
    <source>
        <dbReference type="EMBL" id="ATL25682.1"/>
    </source>
</evidence>
<accession>A0A291Q266</accession>
<keyword evidence="3" id="KW-1185">Reference proteome</keyword>
<gene>
    <name evidence="2" type="ORF">KY5_0664</name>
</gene>
<feature type="compositionally biased region" description="Basic and acidic residues" evidence="1">
    <location>
        <begin position="1"/>
        <end position="17"/>
    </location>
</feature>
<protein>
    <submittedName>
        <fullName evidence="2">Uncharacterized protein</fullName>
    </submittedName>
</protein>
<dbReference type="Proteomes" id="UP000221011">
    <property type="component" value="Chromosome"/>
</dbReference>
<feature type="compositionally biased region" description="Polar residues" evidence="1">
    <location>
        <begin position="25"/>
        <end position="37"/>
    </location>
</feature>
<proteinExistence type="predicted"/>
<evidence type="ECO:0000256" key="1">
    <source>
        <dbReference type="SAM" id="MobiDB-lite"/>
    </source>
</evidence>
<sequence>MIRSAAEDVRSKLEELMPRSPFPETGTTQAAASLTER</sequence>
<dbReference type="EMBL" id="CP022685">
    <property type="protein sequence ID" value="ATL25682.1"/>
    <property type="molecule type" value="Genomic_DNA"/>
</dbReference>